<evidence type="ECO:0000256" key="8">
    <source>
        <dbReference type="HAMAP-Rule" id="MF_00197"/>
    </source>
</evidence>
<proteinExistence type="inferred from homology"/>
<dbReference type="NCBIfam" id="TIGR00652">
    <property type="entry name" value="DapF"/>
    <property type="match status" value="1"/>
</dbReference>
<feature type="site" description="Could be important to modulate the pK values of the two catalytic cysteine residues" evidence="8">
    <location>
        <position position="202"/>
    </location>
</feature>
<dbReference type="AlphaFoldDB" id="A0AA43XLW1"/>
<keyword evidence="4 8" id="KW-0028">Amino-acid biosynthesis</keyword>
<keyword evidence="5 8" id="KW-0457">Lysine biosynthesis</keyword>
<comment type="caution">
    <text evidence="10">The sequence shown here is derived from an EMBL/GenBank/DDBJ whole genome shotgun (WGS) entry which is preliminary data.</text>
</comment>
<comment type="subunit">
    <text evidence="8">Homodimer.</text>
</comment>
<comment type="subcellular location">
    <subcellularLocation>
        <location evidence="8">Cytoplasm</location>
    </subcellularLocation>
</comment>
<comment type="caution">
    <text evidence="8">Lacks conserved residue(s) required for the propagation of feature annotation.</text>
</comment>
<evidence type="ECO:0000256" key="5">
    <source>
        <dbReference type="ARBA" id="ARBA00023154"/>
    </source>
</evidence>
<dbReference type="PANTHER" id="PTHR31689:SF0">
    <property type="entry name" value="DIAMINOPIMELATE EPIMERASE"/>
    <property type="match status" value="1"/>
</dbReference>
<protein>
    <recommendedName>
        <fullName evidence="3 8">Diaminopimelate epimerase</fullName>
        <shortName evidence="8">DAP epimerase</shortName>
        <ecNumber evidence="3 8">5.1.1.7</ecNumber>
    </recommendedName>
    <alternativeName>
        <fullName evidence="8">PLP-independent amino acid racemase</fullName>
    </alternativeName>
</protein>
<keyword evidence="8" id="KW-0963">Cytoplasm</keyword>
<feature type="binding site" evidence="8">
    <location>
        <position position="184"/>
    </location>
    <ligand>
        <name>substrate</name>
    </ligand>
</feature>
<feature type="binding site" evidence="8">
    <location>
        <begin position="212"/>
        <end position="213"/>
    </location>
    <ligand>
        <name>substrate</name>
    </ligand>
</feature>
<accession>A0AA43XLW1</accession>
<evidence type="ECO:0000313" key="10">
    <source>
        <dbReference type="EMBL" id="NBG89140.1"/>
    </source>
</evidence>
<feature type="active site" description="Proton acceptor" evidence="8">
    <location>
        <position position="211"/>
    </location>
</feature>
<dbReference type="RefSeq" id="WP_160722502.1">
    <property type="nucleotide sequence ID" value="NZ_SUMG01000017.1"/>
</dbReference>
<evidence type="ECO:0000256" key="7">
    <source>
        <dbReference type="ARBA" id="ARBA00051712"/>
    </source>
</evidence>
<dbReference type="EMBL" id="SUMG01000017">
    <property type="protein sequence ID" value="NBG89140.1"/>
    <property type="molecule type" value="Genomic_DNA"/>
</dbReference>
<dbReference type="GO" id="GO:0008837">
    <property type="term" value="F:diaminopimelate epimerase activity"/>
    <property type="evidence" value="ECO:0007669"/>
    <property type="project" value="UniProtKB-UniRule"/>
</dbReference>
<evidence type="ECO:0000256" key="4">
    <source>
        <dbReference type="ARBA" id="ARBA00022605"/>
    </source>
</evidence>
<dbReference type="GO" id="GO:0009089">
    <property type="term" value="P:lysine biosynthetic process via diaminopimelate"/>
    <property type="evidence" value="ECO:0007669"/>
    <property type="project" value="UniProtKB-UniRule"/>
</dbReference>
<dbReference type="HAMAP" id="MF_00197">
    <property type="entry name" value="DAP_epimerase"/>
    <property type="match status" value="1"/>
</dbReference>
<sequence length="269" mass="29739">MKIDFIKIHGIGNDFIITKDQLEPGDYSRGAKSICNRRFGVGADGFMAVEKSLKADVKMVYYNNDGSLANMCGNGLRSFSKYVFDNKEVKGRRFTVETLDGIKPVEITEVDPRGRAEKIKVEMGWYQLDFLSKILEVQGETLELGSLILGVPHGVIFEKRLSEERLKSLGPAVESHPLFSEGINVNFAKVLDGENVEIITWERGCGYTLGCGTGMTAVVVLGNLLGKLSRKVKAHSPGGTLEIEILEREKRITMEGPAETICEGTYELK</sequence>
<dbReference type="Gene3D" id="3.10.310.10">
    <property type="entry name" value="Diaminopimelate Epimerase, Chain A, domain 1"/>
    <property type="match status" value="2"/>
</dbReference>
<dbReference type="SUPFAM" id="SSF54506">
    <property type="entry name" value="Diaminopimelate epimerase-like"/>
    <property type="match status" value="2"/>
</dbReference>
<name>A0AA43XLW1_9CLOT</name>
<organism evidence="10 11">
    <name type="scientific">Isachenkonia alkalipeptolytica</name>
    <dbReference type="NCBI Taxonomy" id="2565777"/>
    <lineage>
        <taxon>Bacteria</taxon>
        <taxon>Bacillati</taxon>
        <taxon>Bacillota</taxon>
        <taxon>Clostridia</taxon>
        <taxon>Eubacteriales</taxon>
        <taxon>Clostridiaceae</taxon>
        <taxon>Isachenkonia</taxon>
    </lineage>
</organism>
<evidence type="ECO:0000256" key="3">
    <source>
        <dbReference type="ARBA" id="ARBA00013080"/>
    </source>
</evidence>
<comment type="pathway">
    <text evidence="1 8">Amino-acid biosynthesis; L-lysine biosynthesis via DAP pathway; DL-2,6-diaminopimelate from LL-2,6-diaminopimelate: step 1/1.</text>
</comment>
<comment type="catalytic activity">
    <reaction evidence="7 8">
        <text>(2S,6S)-2,6-diaminopimelate = meso-2,6-diaminopimelate</text>
        <dbReference type="Rhea" id="RHEA:15393"/>
        <dbReference type="ChEBI" id="CHEBI:57609"/>
        <dbReference type="ChEBI" id="CHEBI:57791"/>
        <dbReference type="EC" id="5.1.1.7"/>
    </reaction>
</comment>
<keyword evidence="11" id="KW-1185">Reference proteome</keyword>
<dbReference type="Pfam" id="PF01678">
    <property type="entry name" value="DAP_epimerase"/>
    <property type="match status" value="2"/>
</dbReference>
<dbReference type="GO" id="GO:0005829">
    <property type="term" value="C:cytosol"/>
    <property type="evidence" value="ECO:0007669"/>
    <property type="project" value="TreeGrafter"/>
</dbReference>
<feature type="site" description="Could be important to modulate the pK values of the two catalytic cysteine residues" evidence="8">
    <location>
        <position position="153"/>
    </location>
</feature>
<dbReference type="InterPro" id="IPR001653">
    <property type="entry name" value="DAP_epimerase_DapF"/>
</dbReference>
<evidence type="ECO:0000313" key="11">
    <source>
        <dbReference type="Proteomes" id="UP000449710"/>
    </source>
</evidence>
<reference evidence="10 11" key="1">
    <citation type="submission" date="2019-04" db="EMBL/GenBank/DDBJ databases">
        <title>Isachenkonia alkalipeptolytica gen. nov. sp. nov. a new anaerobic, alkiliphilic organothrophic bacterium capable to reduce synthesized ferrihydrite isolated from a soda lake.</title>
        <authorList>
            <person name="Toshchakov S.V."/>
            <person name="Zavarzina D.G."/>
            <person name="Zhilina T.N."/>
            <person name="Kostrikina N.A."/>
            <person name="Kublanov I.V."/>
        </authorList>
    </citation>
    <scope>NUCLEOTIDE SEQUENCE [LARGE SCALE GENOMIC DNA]</scope>
    <source>
        <strain evidence="10 11">Z-1701</strain>
    </source>
</reference>
<feature type="active site" evidence="9">
    <location>
        <position position="72"/>
    </location>
</feature>
<keyword evidence="6 8" id="KW-0413">Isomerase</keyword>
<dbReference type="Proteomes" id="UP000449710">
    <property type="component" value="Unassembled WGS sequence"/>
</dbReference>
<evidence type="ECO:0000256" key="1">
    <source>
        <dbReference type="ARBA" id="ARBA00005196"/>
    </source>
</evidence>
<comment type="function">
    <text evidence="8">Catalyzes the stereoinversion of LL-2,6-diaminopimelate (L,L-DAP) to meso-diaminopimelate (meso-DAP), a precursor of L-lysine and an essential component of the bacterial peptidoglycan.</text>
</comment>
<feature type="binding site" evidence="8">
    <location>
        <begin position="73"/>
        <end position="74"/>
    </location>
    <ligand>
        <name>substrate</name>
    </ligand>
</feature>
<evidence type="ECO:0000256" key="6">
    <source>
        <dbReference type="ARBA" id="ARBA00023235"/>
    </source>
</evidence>
<evidence type="ECO:0000256" key="9">
    <source>
        <dbReference type="PROSITE-ProRule" id="PRU10125"/>
    </source>
</evidence>
<dbReference type="PROSITE" id="PS01326">
    <property type="entry name" value="DAP_EPIMERASE"/>
    <property type="match status" value="1"/>
</dbReference>
<dbReference type="PANTHER" id="PTHR31689">
    <property type="entry name" value="DIAMINOPIMELATE EPIMERASE, CHLOROPLASTIC"/>
    <property type="match status" value="1"/>
</dbReference>
<feature type="binding site" evidence="8">
    <location>
        <position position="13"/>
    </location>
    <ligand>
        <name>substrate</name>
    </ligand>
</feature>
<comment type="similarity">
    <text evidence="2 8">Belongs to the diaminopimelate epimerase family.</text>
</comment>
<dbReference type="InterPro" id="IPR018510">
    <property type="entry name" value="DAP_epimerase_AS"/>
</dbReference>
<dbReference type="EC" id="5.1.1.7" evidence="3 8"/>
<feature type="binding site" evidence="8">
    <location>
        <begin position="202"/>
        <end position="203"/>
    </location>
    <ligand>
        <name>substrate</name>
    </ligand>
</feature>
<feature type="binding site" evidence="8">
    <location>
        <position position="63"/>
    </location>
    <ligand>
        <name>substrate</name>
    </ligand>
</feature>
<gene>
    <name evidence="8" type="primary">dapF</name>
    <name evidence="10" type="ORF">ISALK_11635</name>
</gene>
<feature type="active site" description="Proton donor" evidence="8">
    <location>
        <position position="72"/>
    </location>
</feature>
<evidence type="ECO:0000256" key="2">
    <source>
        <dbReference type="ARBA" id="ARBA00010219"/>
    </source>
</evidence>